<dbReference type="Proteomes" id="UP000647491">
    <property type="component" value="Unassembled WGS sequence"/>
</dbReference>
<feature type="transmembrane region" description="Helical" evidence="1">
    <location>
        <begin position="101"/>
        <end position="118"/>
    </location>
</feature>
<evidence type="ECO:0000313" key="2">
    <source>
        <dbReference type="EMBL" id="MBC8598040.1"/>
    </source>
</evidence>
<keyword evidence="1" id="KW-0812">Transmembrane</keyword>
<dbReference type="EMBL" id="JACRTJ010000005">
    <property type="protein sequence ID" value="MBC8598040.1"/>
    <property type="molecule type" value="Genomic_DNA"/>
</dbReference>
<accession>A0ABR7NPJ7</accession>
<dbReference type="RefSeq" id="WP_022274044.1">
    <property type="nucleotide sequence ID" value="NZ_JACRTJ010000005.1"/>
</dbReference>
<dbReference type="NCBIfam" id="TIGR04086">
    <property type="entry name" value="TIGR04086_membr"/>
    <property type="match status" value="1"/>
</dbReference>
<dbReference type="Pfam" id="PF12670">
    <property type="entry name" value="DUF3792"/>
    <property type="match status" value="1"/>
</dbReference>
<dbReference type="InterPro" id="IPR023804">
    <property type="entry name" value="DUF3792_TM"/>
</dbReference>
<reference evidence="2 3" key="1">
    <citation type="submission" date="2020-08" db="EMBL/GenBank/DDBJ databases">
        <title>Genome public.</title>
        <authorList>
            <person name="Liu C."/>
            <person name="Sun Q."/>
        </authorList>
    </citation>
    <scope>NUCLEOTIDE SEQUENCE [LARGE SCALE GENOMIC DNA]</scope>
    <source>
        <strain evidence="2 3">BX10</strain>
    </source>
</reference>
<keyword evidence="3" id="KW-1185">Reference proteome</keyword>
<name>A0ABR7NPJ7_9FIRM</name>
<keyword evidence="1" id="KW-0472">Membrane</keyword>
<organism evidence="2 3">
    <name type="scientific">Enterocloster hominis</name>
    <name type="common">ex Liu et al. 2021</name>
    <dbReference type="NCBI Taxonomy" id="2763663"/>
    <lineage>
        <taxon>Bacteria</taxon>
        <taxon>Bacillati</taxon>
        <taxon>Bacillota</taxon>
        <taxon>Clostridia</taxon>
        <taxon>Lachnospirales</taxon>
        <taxon>Lachnospiraceae</taxon>
        <taxon>Enterocloster</taxon>
    </lineage>
</organism>
<sequence length="119" mass="13157">MLAQKAWRMIRTLIFTYLVSGVLLTALAFALYKFRLPESQITLGISGVYILSCFMGGFMAGKAMRSRKFLWGLLTGILYFAFLLIMSFLQDRTITADAVRLGTVFAMCSLSAMAGGMIS</sequence>
<evidence type="ECO:0000256" key="1">
    <source>
        <dbReference type="SAM" id="Phobius"/>
    </source>
</evidence>
<evidence type="ECO:0000313" key="3">
    <source>
        <dbReference type="Proteomes" id="UP000647491"/>
    </source>
</evidence>
<keyword evidence="1" id="KW-1133">Transmembrane helix</keyword>
<feature type="transmembrane region" description="Helical" evidence="1">
    <location>
        <begin position="69"/>
        <end position="89"/>
    </location>
</feature>
<feature type="transmembrane region" description="Helical" evidence="1">
    <location>
        <begin position="40"/>
        <end position="60"/>
    </location>
</feature>
<feature type="transmembrane region" description="Helical" evidence="1">
    <location>
        <begin position="12"/>
        <end position="34"/>
    </location>
</feature>
<protein>
    <submittedName>
        <fullName evidence="2">TIGR04086 family membrane protein</fullName>
    </submittedName>
</protein>
<comment type="caution">
    <text evidence="2">The sequence shown here is derived from an EMBL/GenBank/DDBJ whole genome shotgun (WGS) entry which is preliminary data.</text>
</comment>
<gene>
    <name evidence="2" type="ORF">H8708_02150</name>
</gene>
<proteinExistence type="predicted"/>